<dbReference type="Pfam" id="PF00155">
    <property type="entry name" value="Aminotran_1_2"/>
    <property type="match status" value="1"/>
</dbReference>
<proteinExistence type="inferred from homology"/>
<dbReference type="PANTHER" id="PTHR11879">
    <property type="entry name" value="ASPARTATE AMINOTRANSFERASE"/>
    <property type="match status" value="1"/>
</dbReference>
<dbReference type="Gene3D" id="3.40.640.10">
    <property type="entry name" value="Type I PLP-dependent aspartate aminotransferase-like (Major domain)"/>
    <property type="match status" value="1"/>
</dbReference>
<comment type="similarity">
    <text evidence="2">Belongs to the class-I pyridoxal-phosphate-dependent aminotransferase family.</text>
</comment>
<sequence>MPPQIHLCFSHRLRAEHQHQEVCGDGRRRLLGTSGLTENVEDDAEYEARGGWLAEESLSSAVVEEDTSLGISWGQLRPFGCKRRSRVNPARSSCLRWAMAALSLFLDVPLTREVDRLLDAYREDPSPDKVYLDHRDCQTETGKVWVCPTVRQTLLQIANDPTLDHEYLPVLGSPEFTRAATELALGRESRAVIENRAGGVHTVGGTGAVRIGAEFLRRWYNPSSPSPIAVYIALAQWDSLRCIFQDAGFTEIRPYHYWDTVRLAVAIEEFLEVLESAPACSIVVLHAPEETGLTLKQWEEVARVMGRKRLFPFFDVPAQGLASGDLDRDAWALRHFVAQGFELFCAQSFSKTFGLYDERVGNLIVVARDNETLVGIRSQLQKQVTGTWATPASLGARVITTVLNNPALLNKWKQSLRMLAEKITLIREKLKEKLRILGTPGCWEHLTAQSGTRSFTGLLPSQVAFLEKHKHIYLLGSGQVSVCSINSHNLDYVAQSINEAVRAQGLSWAETE</sequence>
<dbReference type="OrthoDB" id="6752799at2759"/>
<keyword evidence="9" id="KW-0378">Hydrolase</keyword>
<evidence type="ECO:0000256" key="4">
    <source>
        <dbReference type="ARBA" id="ARBA00012753"/>
    </source>
</evidence>
<organism evidence="9 10">
    <name type="scientific">Platysternon megacephalum</name>
    <name type="common">big-headed turtle</name>
    <dbReference type="NCBI Taxonomy" id="55544"/>
    <lineage>
        <taxon>Eukaryota</taxon>
        <taxon>Metazoa</taxon>
        <taxon>Chordata</taxon>
        <taxon>Craniata</taxon>
        <taxon>Vertebrata</taxon>
        <taxon>Euteleostomi</taxon>
        <taxon>Archelosauria</taxon>
        <taxon>Testudinata</taxon>
        <taxon>Testudines</taxon>
        <taxon>Cryptodira</taxon>
        <taxon>Durocryptodira</taxon>
        <taxon>Testudinoidea</taxon>
        <taxon>Platysternidae</taxon>
        <taxon>Platysternon</taxon>
    </lineage>
</organism>
<reference evidence="9 10" key="2">
    <citation type="submission" date="2019-04" db="EMBL/GenBank/DDBJ databases">
        <title>The genome sequence of big-headed turtle.</title>
        <authorList>
            <person name="Gong S."/>
        </authorList>
    </citation>
    <scope>NUCLEOTIDE SEQUENCE [LARGE SCALE GENOMIC DNA]</scope>
    <source>
        <strain evidence="9">DO16091913</strain>
        <tissue evidence="9">Muscle</tissue>
    </source>
</reference>
<dbReference type="InterPro" id="IPR000796">
    <property type="entry name" value="Asp_trans"/>
</dbReference>
<dbReference type="PANTHER" id="PTHR11879:SF6">
    <property type="entry name" value="ASPARTATE AMINOTRANSFERASE, CYTOPLASMIC 2-RELATED"/>
    <property type="match status" value="1"/>
</dbReference>
<dbReference type="InterPro" id="IPR004839">
    <property type="entry name" value="Aminotransferase_I/II_large"/>
</dbReference>
<evidence type="ECO:0000313" key="9">
    <source>
        <dbReference type="EMBL" id="TFK08258.1"/>
    </source>
</evidence>
<keyword evidence="6" id="KW-0808">Transferase</keyword>
<name>A0A4D9EL84_9SAUR</name>
<protein>
    <recommendedName>
        <fullName evidence="4">aspartate transaminase</fullName>
        <ecNumber evidence="4">2.6.1.1</ecNumber>
    </recommendedName>
</protein>
<feature type="domain" description="Aminotransferase class I/classII large" evidence="8">
    <location>
        <begin position="128"/>
        <end position="497"/>
    </location>
</feature>
<comment type="cofactor">
    <cofactor evidence="1">
        <name>pyridoxal 5'-phosphate</name>
        <dbReference type="ChEBI" id="CHEBI:597326"/>
    </cofactor>
</comment>
<accession>A0A4D9EL84</accession>
<reference evidence="9 10" key="1">
    <citation type="submission" date="2019-04" db="EMBL/GenBank/DDBJ databases">
        <title>Draft genome of the big-headed turtle Platysternon megacephalum.</title>
        <authorList>
            <person name="Gong S."/>
        </authorList>
    </citation>
    <scope>NUCLEOTIDE SEQUENCE [LARGE SCALE GENOMIC DNA]</scope>
    <source>
        <strain evidence="9">DO16091913</strain>
        <tissue evidence="9">Muscle</tissue>
    </source>
</reference>
<dbReference type="EC" id="2.6.1.1" evidence="4"/>
<keyword evidence="5" id="KW-0032">Aminotransferase</keyword>
<keyword evidence="9" id="KW-0645">Protease</keyword>
<evidence type="ECO:0000256" key="1">
    <source>
        <dbReference type="ARBA" id="ARBA00001933"/>
    </source>
</evidence>
<dbReference type="Gene3D" id="3.90.1150.10">
    <property type="entry name" value="Aspartate Aminotransferase, domain 1"/>
    <property type="match status" value="1"/>
</dbReference>
<dbReference type="GO" id="GO:0004180">
    <property type="term" value="F:carboxypeptidase activity"/>
    <property type="evidence" value="ECO:0007669"/>
    <property type="project" value="UniProtKB-KW"/>
</dbReference>
<dbReference type="InterPro" id="IPR015422">
    <property type="entry name" value="PyrdxlP-dep_Trfase_small"/>
</dbReference>
<dbReference type="AlphaFoldDB" id="A0A4D9EL84"/>
<evidence type="ECO:0000256" key="7">
    <source>
        <dbReference type="ARBA" id="ARBA00022898"/>
    </source>
</evidence>
<dbReference type="EMBL" id="QXTE01000071">
    <property type="protein sequence ID" value="TFK08258.1"/>
    <property type="molecule type" value="Genomic_DNA"/>
</dbReference>
<evidence type="ECO:0000256" key="2">
    <source>
        <dbReference type="ARBA" id="ARBA00007441"/>
    </source>
</evidence>
<evidence type="ECO:0000259" key="8">
    <source>
        <dbReference type="Pfam" id="PF00155"/>
    </source>
</evidence>
<keyword evidence="9" id="KW-0121">Carboxypeptidase</keyword>
<dbReference type="GO" id="GO:0030170">
    <property type="term" value="F:pyridoxal phosphate binding"/>
    <property type="evidence" value="ECO:0007669"/>
    <property type="project" value="InterPro"/>
</dbReference>
<dbReference type="Proteomes" id="UP000297703">
    <property type="component" value="Unassembled WGS sequence"/>
</dbReference>
<dbReference type="STRING" id="55544.A0A4D9EL84"/>
<keyword evidence="7" id="KW-0663">Pyridoxal phosphate</keyword>
<evidence type="ECO:0000256" key="5">
    <source>
        <dbReference type="ARBA" id="ARBA00022576"/>
    </source>
</evidence>
<evidence type="ECO:0000256" key="6">
    <source>
        <dbReference type="ARBA" id="ARBA00022679"/>
    </source>
</evidence>
<comment type="caution">
    <text evidence="9">The sequence shown here is derived from an EMBL/GenBank/DDBJ whole genome shotgun (WGS) entry which is preliminary data.</text>
</comment>
<dbReference type="GO" id="GO:0006532">
    <property type="term" value="P:aspartate biosynthetic process"/>
    <property type="evidence" value="ECO:0007669"/>
    <property type="project" value="TreeGrafter"/>
</dbReference>
<dbReference type="InterPro" id="IPR015424">
    <property type="entry name" value="PyrdxlP-dep_Trfase"/>
</dbReference>
<dbReference type="PRINTS" id="PR00799">
    <property type="entry name" value="TRANSAMINASE"/>
</dbReference>
<evidence type="ECO:0000313" key="10">
    <source>
        <dbReference type="Proteomes" id="UP000297703"/>
    </source>
</evidence>
<dbReference type="GO" id="GO:0004069">
    <property type="term" value="F:L-aspartate:2-oxoglutarate aminotransferase activity"/>
    <property type="evidence" value="ECO:0007669"/>
    <property type="project" value="UniProtKB-EC"/>
</dbReference>
<dbReference type="SUPFAM" id="SSF53383">
    <property type="entry name" value="PLP-dependent transferases"/>
    <property type="match status" value="1"/>
</dbReference>
<dbReference type="GO" id="GO:0005829">
    <property type="term" value="C:cytosol"/>
    <property type="evidence" value="ECO:0007669"/>
    <property type="project" value="TreeGrafter"/>
</dbReference>
<gene>
    <name evidence="9" type="ORF">DR999_PMT08930</name>
</gene>
<comment type="subunit">
    <text evidence="3">Homodimer.</text>
</comment>
<dbReference type="InterPro" id="IPR015421">
    <property type="entry name" value="PyrdxlP-dep_Trfase_major"/>
</dbReference>
<evidence type="ECO:0000256" key="3">
    <source>
        <dbReference type="ARBA" id="ARBA00011738"/>
    </source>
</evidence>
<keyword evidence="10" id="KW-1185">Reference proteome</keyword>